<dbReference type="InterPro" id="IPR006875">
    <property type="entry name" value="Sarcoglycan"/>
</dbReference>
<dbReference type="Proteomes" id="UP000494165">
    <property type="component" value="Unassembled WGS sequence"/>
</dbReference>
<keyword evidence="8 13" id="KW-1133">Transmembrane helix</keyword>
<dbReference type="GO" id="GO:0005856">
    <property type="term" value="C:cytoskeleton"/>
    <property type="evidence" value="ECO:0007669"/>
    <property type="project" value="UniProtKB-SubCell"/>
</dbReference>
<evidence type="ECO:0000256" key="8">
    <source>
        <dbReference type="ARBA" id="ARBA00022989"/>
    </source>
</evidence>
<evidence type="ECO:0000256" key="6">
    <source>
        <dbReference type="ARBA" id="ARBA00022692"/>
    </source>
</evidence>
<name>A0A8S1DYH7_9INSE</name>
<dbReference type="GO" id="GO:0016012">
    <property type="term" value="C:sarcoglycan complex"/>
    <property type="evidence" value="ECO:0007669"/>
    <property type="project" value="InterPro"/>
</dbReference>
<keyword evidence="4" id="KW-1003">Cell membrane</keyword>
<dbReference type="PANTHER" id="PTHR12939:SF10">
    <property type="entry name" value="EG:4F1.1 PROTEIN"/>
    <property type="match status" value="1"/>
</dbReference>
<comment type="subcellular location">
    <subcellularLocation>
        <location evidence="2">Cell membrane</location>
        <location evidence="2">Sarcolemma</location>
        <topology evidence="2">Single-pass type II membrane protein</topology>
    </subcellularLocation>
    <subcellularLocation>
        <location evidence="1">Cytoplasm</location>
        <location evidence="1">Cytoskeleton</location>
    </subcellularLocation>
</comment>
<evidence type="ECO:0000256" key="13">
    <source>
        <dbReference type="SAM" id="Phobius"/>
    </source>
</evidence>
<proteinExistence type="inferred from homology"/>
<dbReference type="InterPro" id="IPR016187">
    <property type="entry name" value="CTDL_fold"/>
</dbReference>
<protein>
    <recommendedName>
        <fullName evidence="16">Delta-sarcoglycan</fullName>
    </recommendedName>
</protein>
<dbReference type="OrthoDB" id="8881719at2759"/>
<comment type="similarity">
    <text evidence="3">Belongs to the sarcoglycan beta/delta/gamma/zeta family.</text>
</comment>
<evidence type="ECO:0000313" key="14">
    <source>
        <dbReference type="EMBL" id="CAB3387439.1"/>
    </source>
</evidence>
<keyword evidence="7" id="KW-0735">Signal-anchor</keyword>
<dbReference type="Pfam" id="PF04790">
    <property type="entry name" value="Sarcoglycan_1"/>
    <property type="match status" value="1"/>
</dbReference>
<dbReference type="GO" id="GO:0042383">
    <property type="term" value="C:sarcolemma"/>
    <property type="evidence" value="ECO:0007669"/>
    <property type="project" value="UniProtKB-SubCell"/>
</dbReference>
<feature type="transmembrane region" description="Helical" evidence="13">
    <location>
        <begin position="132"/>
        <end position="154"/>
    </location>
</feature>
<keyword evidence="9 13" id="KW-0472">Membrane</keyword>
<keyword evidence="10" id="KW-1015">Disulfide bond</keyword>
<evidence type="ECO:0000256" key="2">
    <source>
        <dbReference type="ARBA" id="ARBA00004274"/>
    </source>
</evidence>
<evidence type="ECO:0000256" key="9">
    <source>
        <dbReference type="ARBA" id="ARBA00023136"/>
    </source>
</evidence>
<evidence type="ECO:0000256" key="12">
    <source>
        <dbReference type="ARBA" id="ARBA00023212"/>
    </source>
</evidence>
<evidence type="ECO:0000313" key="15">
    <source>
        <dbReference type="Proteomes" id="UP000494165"/>
    </source>
</evidence>
<sequence length="386" mass="41953">MQLAQLHTFESIELFYNETLGEGGHHWIGATDIGYEFGDMRWENGEPVDPNIIIFGPSFSEHNCMMLVPPRVERRLFDVESRLSGSHGAAQSALRVRRHTPAARMDSQHRAAGLSEEPRGTVGIYGWRKRCLYLLIVVLVAVVIVNLSLTLWLLKVMQFSSEGMGRLKVVEDGLQLRGRAMVLDALVASTIRSRPGVPISVDSSHNFSMSARDHLGRTVSRLLLGSDHFECLARGFRVTDPKGEVLFSATKGEVEIGAESLRVTGGVVFEGSVQTPVVRAESGFDLKLESPTRSLHVKAPQGIALESRAGDISASCLTDMKLRSIAGTVRLEAANVFLPGLREAGKGVAPSGRVSQDVYQLCACANGRVFLAQPDAVCAADSDVCR</sequence>
<dbReference type="AlphaFoldDB" id="A0A8S1DYH7"/>
<evidence type="ECO:0008006" key="16">
    <source>
        <dbReference type="Google" id="ProtNLM"/>
    </source>
</evidence>
<comment type="caution">
    <text evidence="14">The sequence shown here is derived from an EMBL/GenBank/DDBJ whole genome shotgun (WGS) entry which is preliminary data.</text>
</comment>
<keyword evidence="11" id="KW-0325">Glycoprotein</keyword>
<dbReference type="SUPFAM" id="SSF56436">
    <property type="entry name" value="C-type lectin-like"/>
    <property type="match status" value="1"/>
</dbReference>
<evidence type="ECO:0000256" key="7">
    <source>
        <dbReference type="ARBA" id="ARBA00022968"/>
    </source>
</evidence>
<keyword evidence="15" id="KW-1185">Reference proteome</keyword>
<keyword evidence="6 13" id="KW-0812">Transmembrane</keyword>
<gene>
    <name evidence="14" type="ORF">CLODIP_2_CD04144</name>
</gene>
<dbReference type="PANTHER" id="PTHR12939">
    <property type="entry name" value="SARCOGLYCAN"/>
    <property type="match status" value="1"/>
</dbReference>
<keyword evidence="12" id="KW-0206">Cytoskeleton</keyword>
<evidence type="ECO:0000256" key="1">
    <source>
        <dbReference type="ARBA" id="ARBA00004245"/>
    </source>
</evidence>
<dbReference type="GO" id="GO:0060047">
    <property type="term" value="P:heart contraction"/>
    <property type="evidence" value="ECO:0007669"/>
    <property type="project" value="TreeGrafter"/>
</dbReference>
<dbReference type="InterPro" id="IPR039972">
    <property type="entry name" value="Sarcoglycan_gamma/delta/zeta"/>
</dbReference>
<organism evidence="14 15">
    <name type="scientific">Cloeon dipterum</name>
    <dbReference type="NCBI Taxonomy" id="197152"/>
    <lineage>
        <taxon>Eukaryota</taxon>
        <taxon>Metazoa</taxon>
        <taxon>Ecdysozoa</taxon>
        <taxon>Arthropoda</taxon>
        <taxon>Hexapoda</taxon>
        <taxon>Insecta</taxon>
        <taxon>Pterygota</taxon>
        <taxon>Palaeoptera</taxon>
        <taxon>Ephemeroptera</taxon>
        <taxon>Pisciforma</taxon>
        <taxon>Baetidae</taxon>
        <taxon>Cloeon</taxon>
    </lineage>
</organism>
<evidence type="ECO:0000256" key="11">
    <source>
        <dbReference type="ARBA" id="ARBA00023180"/>
    </source>
</evidence>
<keyword evidence="5" id="KW-0963">Cytoplasm</keyword>
<evidence type="ECO:0000256" key="3">
    <source>
        <dbReference type="ARBA" id="ARBA00007574"/>
    </source>
</evidence>
<reference evidence="14 15" key="1">
    <citation type="submission" date="2020-04" db="EMBL/GenBank/DDBJ databases">
        <authorList>
            <person name="Alioto T."/>
            <person name="Alioto T."/>
            <person name="Gomez Garrido J."/>
        </authorList>
    </citation>
    <scope>NUCLEOTIDE SEQUENCE [LARGE SCALE GENOMIC DNA]</scope>
</reference>
<dbReference type="EMBL" id="CADEPI010000577">
    <property type="protein sequence ID" value="CAB3387439.1"/>
    <property type="molecule type" value="Genomic_DNA"/>
</dbReference>
<accession>A0A8S1DYH7</accession>
<evidence type="ECO:0000256" key="10">
    <source>
        <dbReference type="ARBA" id="ARBA00023157"/>
    </source>
</evidence>
<evidence type="ECO:0000256" key="5">
    <source>
        <dbReference type="ARBA" id="ARBA00022490"/>
    </source>
</evidence>
<evidence type="ECO:0000256" key="4">
    <source>
        <dbReference type="ARBA" id="ARBA00022475"/>
    </source>
</evidence>